<keyword evidence="3" id="KW-0173">Coenzyme A biosynthesis</keyword>
<dbReference type="PANTHER" id="PTHR10695">
    <property type="entry name" value="DEPHOSPHO-COA KINASE-RELATED"/>
    <property type="match status" value="1"/>
</dbReference>
<dbReference type="GO" id="GO:0015937">
    <property type="term" value="P:coenzyme A biosynthetic process"/>
    <property type="evidence" value="ECO:0007669"/>
    <property type="project" value="UniProtKB-UniRule"/>
</dbReference>
<reference evidence="5 6" key="1">
    <citation type="submission" date="2015-04" db="EMBL/GenBank/DDBJ databases">
        <title>Complete Genome Sequence of Kosmotoga pacifica SLHLJ1.</title>
        <authorList>
            <person name="Jiang L.J."/>
            <person name="Shao Z.Z."/>
            <person name="Jebbar M."/>
        </authorList>
    </citation>
    <scope>NUCLEOTIDE SEQUENCE [LARGE SCALE GENOMIC DNA]</scope>
    <source>
        <strain evidence="5 6">SLHLJ1</strain>
    </source>
</reference>
<dbReference type="AlphaFoldDB" id="A0A0G2ZDK3"/>
<keyword evidence="1 3" id="KW-0547">Nucleotide-binding</keyword>
<comment type="function">
    <text evidence="3">Catalyzes the phosphorylation of the 3'-hydroxyl group of dephosphocoenzyme A to form coenzyme A.</text>
</comment>
<dbReference type="Pfam" id="PF01121">
    <property type="entry name" value="CoaE"/>
    <property type="match status" value="1"/>
</dbReference>
<dbReference type="PROSITE" id="PS51219">
    <property type="entry name" value="DPCK"/>
    <property type="match status" value="1"/>
</dbReference>
<protein>
    <recommendedName>
        <fullName evidence="3 4">Dephospho-CoA kinase</fullName>
        <ecNumber evidence="3 4">2.7.1.24</ecNumber>
    </recommendedName>
    <alternativeName>
        <fullName evidence="3">Dephosphocoenzyme A kinase</fullName>
    </alternativeName>
</protein>
<proteinExistence type="inferred from homology"/>
<dbReference type="Gene3D" id="3.40.50.300">
    <property type="entry name" value="P-loop containing nucleotide triphosphate hydrolases"/>
    <property type="match status" value="1"/>
</dbReference>
<dbReference type="CDD" id="cd02022">
    <property type="entry name" value="DPCK"/>
    <property type="match status" value="1"/>
</dbReference>
<dbReference type="PANTHER" id="PTHR10695:SF46">
    <property type="entry name" value="BIFUNCTIONAL COENZYME A SYNTHASE-RELATED"/>
    <property type="match status" value="1"/>
</dbReference>
<dbReference type="EMBL" id="CP011232">
    <property type="protein sequence ID" value="AKI96903.1"/>
    <property type="molecule type" value="Genomic_DNA"/>
</dbReference>
<evidence type="ECO:0000256" key="4">
    <source>
        <dbReference type="NCBIfam" id="TIGR00152"/>
    </source>
</evidence>
<dbReference type="HAMAP" id="MF_00376">
    <property type="entry name" value="Dephospho_CoA_kinase"/>
    <property type="match status" value="1"/>
</dbReference>
<evidence type="ECO:0000256" key="3">
    <source>
        <dbReference type="HAMAP-Rule" id="MF_00376"/>
    </source>
</evidence>
<dbReference type="PATRIC" id="fig|1330330.3.peg.537"/>
<dbReference type="Proteomes" id="UP000035159">
    <property type="component" value="Chromosome"/>
</dbReference>
<name>A0A0G2ZDK3_9BACT</name>
<feature type="binding site" evidence="3">
    <location>
        <begin position="10"/>
        <end position="15"/>
    </location>
    <ligand>
        <name>ATP</name>
        <dbReference type="ChEBI" id="CHEBI:30616"/>
    </ligand>
</feature>
<dbReference type="GO" id="GO:0004140">
    <property type="term" value="F:dephospho-CoA kinase activity"/>
    <property type="evidence" value="ECO:0007669"/>
    <property type="project" value="UniProtKB-UniRule"/>
</dbReference>
<dbReference type="STRING" id="1330330.IX53_02665"/>
<organism evidence="5 6">
    <name type="scientific">Kosmotoga pacifica</name>
    <dbReference type="NCBI Taxonomy" id="1330330"/>
    <lineage>
        <taxon>Bacteria</taxon>
        <taxon>Thermotogati</taxon>
        <taxon>Thermotogota</taxon>
        <taxon>Thermotogae</taxon>
        <taxon>Kosmotogales</taxon>
        <taxon>Kosmotogaceae</taxon>
        <taxon>Kosmotoga</taxon>
    </lineage>
</organism>
<dbReference type="GO" id="GO:0005737">
    <property type="term" value="C:cytoplasm"/>
    <property type="evidence" value="ECO:0007669"/>
    <property type="project" value="UniProtKB-SubCell"/>
</dbReference>
<dbReference type="EC" id="2.7.1.24" evidence="3 4"/>
<sequence length="189" mass="21323">MVIGVTGRAGCGKSTLANALKERGLNVIELDKVGHEVLEEIKDELKRAFGANVILNNRVNRKYLGELVFKDPEKLKMLNALTHPLIKKKVVDIITKVRGHIVIDGAMLHQIGLKEYCDLTIFIDCSEEIALQRLIKRGIDEEKARKILFSQRAIEEYAKESDFLYINDREPQKLIESVIKILSACGVVL</sequence>
<evidence type="ECO:0000256" key="1">
    <source>
        <dbReference type="ARBA" id="ARBA00022741"/>
    </source>
</evidence>
<dbReference type="SUPFAM" id="SSF52540">
    <property type="entry name" value="P-loop containing nucleoside triphosphate hydrolases"/>
    <property type="match status" value="1"/>
</dbReference>
<dbReference type="GO" id="GO:0005524">
    <property type="term" value="F:ATP binding"/>
    <property type="evidence" value="ECO:0007669"/>
    <property type="project" value="UniProtKB-UniRule"/>
</dbReference>
<evidence type="ECO:0000313" key="6">
    <source>
        <dbReference type="Proteomes" id="UP000035159"/>
    </source>
</evidence>
<keyword evidence="2 3" id="KW-0067">ATP-binding</keyword>
<gene>
    <name evidence="3" type="primary">coaE</name>
    <name evidence="5" type="ORF">IX53_02665</name>
</gene>
<dbReference type="OrthoDB" id="9812943at2"/>
<accession>A0A0G2ZDK3</accession>
<comment type="subcellular location">
    <subcellularLocation>
        <location evidence="3">Cytoplasm</location>
    </subcellularLocation>
</comment>
<dbReference type="InterPro" id="IPR027417">
    <property type="entry name" value="P-loop_NTPase"/>
</dbReference>
<evidence type="ECO:0000313" key="5">
    <source>
        <dbReference type="EMBL" id="AKI96903.1"/>
    </source>
</evidence>
<comment type="similarity">
    <text evidence="3">Belongs to the CoaE family.</text>
</comment>
<evidence type="ECO:0000256" key="2">
    <source>
        <dbReference type="ARBA" id="ARBA00022840"/>
    </source>
</evidence>
<keyword evidence="3" id="KW-0418">Kinase</keyword>
<dbReference type="InterPro" id="IPR001977">
    <property type="entry name" value="Depp_CoAkinase"/>
</dbReference>
<keyword evidence="6" id="KW-1185">Reference proteome</keyword>
<dbReference type="NCBIfam" id="TIGR00152">
    <property type="entry name" value="dephospho-CoA kinase"/>
    <property type="match status" value="1"/>
</dbReference>
<comment type="catalytic activity">
    <reaction evidence="3">
        <text>3'-dephospho-CoA + ATP = ADP + CoA + H(+)</text>
        <dbReference type="Rhea" id="RHEA:18245"/>
        <dbReference type="ChEBI" id="CHEBI:15378"/>
        <dbReference type="ChEBI" id="CHEBI:30616"/>
        <dbReference type="ChEBI" id="CHEBI:57287"/>
        <dbReference type="ChEBI" id="CHEBI:57328"/>
        <dbReference type="ChEBI" id="CHEBI:456216"/>
        <dbReference type="EC" id="2.7.1.24"/>
    </reaction>
</comment>
<dbReference type="RefSeq" id="WP_047754038.1">
    <property type="nucleotide sequence ID" value="NZ_CAJUHA010000019.1"/>
</dbReference>
<keyword evidence="3" id="KW-0963">Cytoplasm</keyword>
<keyword evidence="3" id="KW-0808">Transferase</keyword>
<dbReference type="KEGG" id="kpf:IX53_02665"/>
<dbReference type="UniPathway" id="UPA00241">
    <property type="reaction ID" value="UER00356"/>
</dbReference>
<comment type="pathway">
    <text evidence="3">Cofactor biosynthesis; coenzyme A biosynthesis; CoA from (R)-pantothenate: step 5/5.</text>
</comment>